<protein>
    <submittedName>
        <fullName evidence="1">Uncharacterized protein</fullName>
    </submittedName>
</protein>
<dbReference type="AlphaFoldDB" id="A0A9K3HGT8"/>
<sequence>METGWILLPDTSPTLETFRKRPRRVPMVFPSPTSTRDGYGHIMESPCYIAGVSSVL</sequence>
<proteinExistence type="predicted"/>
<dbReference type="Gramene" id="mRNA:HanXRQr2_Chr12g0542791">
    <property type="protein sequence ID" value="CDS:HanXRQr2_Chr12g0542791.1"/>
    <property type="gene ID" value="HanXRQr2_Chr12g0542791"/>
</dbReference>
<evidence type="ECO:0000313" key="2">
    <source>
        <dbReference type="Proteomes" id="UP000215914"/>
    </source>
</evidence>
<accession>A0A9K3HGT8</accession>
<organism evidence="1 2">
    <name type="scientific">Helianthus annuus</name>
    <name type="common">Common sunflower</name>
    <dbReference type="NCBI Taxonomy" id="4232"/>
    <lineage>
        <taxon>Eukaryota</taxon>
        <taxon>Viridiplantae</taxon>
        <taxon>Streptophyta</taxon>
        <taxon>Embryophyta</taxon>
        <taxon>Tracheophyta</taxon>
        <taxon>Spermatophyta</taxon>
        <taxon>Magnoliopsida</taxon>
        <taxon>eudicotyledons</taxon>
        <taxon>Gunneridae</taxon>
        <taxon>Pentapetalae</taxon>
        <taxon>asterids</taxon>
        <taxon>campanulids</taxon>
        <taxon>Asterales</taxon>
        <taxon>Asteraceae</taxon>
        <taxon>Asteroideae</taxon>
        <taxon>Heliantheae alliance</taxon>
        <taxon>Heliantheae</taxon>
        <taxon>Helianthus</taxon>
    </lineage>
</organism>
<evidence type="ECO:0000313" key="1">
    <source>
        <dbReference type="EMBL" id="KAF5778034.1"/>
    </source>
</evidence>
<dbReference type="EMBL" id="MNCJ02000327">
    <property type="protein sequence ID" value="KAF5778034.1"/>
    <property type="molecule type" value="Genomic_DNA"/>
</dbReference>
<gene>
    <name evidence="1" type="ORF">HanXRQr2_Chr12g0542791</name>
</gene>
<reference evidence="1" key="2">
    <citation type="submission" date="2020-06" db="EMBL/GenBank/DDBJ databases">
        <title>Helianthus annuus Genome sequencing and assembly Release 2.</title>
        <authorList>
            <person name="Gouzy J."/>
            <person name="Langlade N."/>
            <person name="Munos S."/>
        </authorList>
    </citation>
    <scope>NUCLEOTIDE SEQUENCE</scope>
    <source>
        <tissue evidence="1">Leaves</tissue>
    </source>
</reference>
<keyword evidence="2" id="KW-1185">Reference proteome</keyword>
<comment type="caution">
    <text evidence="1">The sequence shown here is derived from an EMBL/GenBank/DDBJ whole genome shotgun (WGS) entry which is preliminary data.</text>
</comment>
<reference evidence="1" key="1">
    <citation type="journal article" date="2017" name="Nature">
        <title>The sunflower genome provides insights into oil metabolism, flowering and Asterid evolution.</title>
        <authorList>
            <person name="Badouin H."/>
            <person name="Gouzy J."/>
            <person name="Grassa C.J."/>
            <person name="Murat F."/>
            <person name="Staton S.E."/>
            <person name="Cottret L."/>
            <person name="Lelandais-Briere C."/>
            <person name="Owens G.L."/>
            <person name="Carrere S."/>
            <person name="Mayjonade B."/>
            <person name="Legrand L."/>
            <person name="Gill N."/>
            <person name="Kane N.C."/>
            <person name="Bowers J.E."/>
            <person name="Hubner S."/>
            <person name="Bellec A."/>
            <person name="Berard A."/>
            <person name="Berges H."/>
            <person name="Blanchet N."/>
            <person name="Boniface M.C."/>
            <person name="Brunel D."/>
            <person name="Catrice O."/>
            <person name="Chaidir N."/>
            <person name="Claudel C."/>
            <person name="Donnadieu C."/>
            <person name="Faraut T."/>
            <person name="Fievet G."/>
            <person name="Helmstetter N."/>
            <person name="King M."/>
            <person name="Knapp S.J."/>
            <person name="Lai Z."/>
            <person name="Le Paslier M.C."/>
            <person name="Lippi Y."/>
            <person name="Lorenzon L."/>
            <person name="Mandel J.R."/>
            <person name="Marage G."/>
            <person name="Marchand G."/>
            <person name="Marquand E."/>
            <person name="Bret-Mestries E."/>
            <person name="Morien E."/>
            <person name="Nambeesan S."/>
            <person name="Nguyen T."/>
            <person name="Pegot-Espagnet P."/>
            <person name="Pouilly N."/>
            <person name="Raftis F."/>
            <person name="Sallet E."/>
            <person name="Schiex T."/>
            <person name="Thomas J."/>
            <person name="Vandecasteele C."/>
            <person name="Vares D."/>
            <person name="Vear F."/>
            <person name="Vautrin S."/>
            <person name="Crespi M."/>
            <person name="Mangin B."/>
            <person name="Burke J.M."/>
            <person name="Salse J."/>
            <person name="Munos S."/>
            <person name="Vincourt P."/>
            <person name="Rieseberg L.H."/>
            <person name="Langlade N.B."/>
        </authorList>
    </citation>
    <scope>NUCLEOTIDE SEQUENCE</scope>
    <source>
        <tissue evidence="1">Leaves</tissue>
    </source>
</reference>
<name>A0A9K3HGT8_HELAN</name>
<dbReference type="Proteomes" id="UP000215914">
    <property type="component" value="Unassembled WGS sequence"/>
</dbReference>